<keyword evidence="3" id="KW-1185">Reference proteome</keyword>
<dbReference type="Pfam" id="PF13649">
    <property type="entry name" value="Methyltransf_25"/>
    <property type="match status" value="1"/>
</dbReference>
<dbReference type="EC" id="2.1.-.-" evidence="2"/>
<protein>
    <submittedName>
        <fullName evidence="2">Class I SAM-dependent methyltransferase</fullName>
        <ecNumber evidence="2">2.1.-.-</ecNumber>
    </submittedName>
</protein>
<dbReference type="InterPro" id="IPR029063">
    <property type="entry name" value="SAM-dependent_MTases_sf"/>
</dbReference>
<name>A0ABT8BRU4_9VIBR</name>
<evidence type="ECO:0000313" key="2">
    <source>
        <dbReference type="EMBL" id="MDN3609537.1"/>
    </source>
</evidence>
<evidence type="ECO:0000259" key="1">
    <source>
        <dbReference type="Pfam" id="PF13649"/>
    </source>
</evidence>
<feature type="domain" description="Methyltransferase" evidence="1">
    <location>
        <begin position="54"/>
        <end position="141"/>
    </location>
</feature>
<keyword evidence="2" id="KW-0808">Transferase</keyword>
<reference evidence="3" key="1">
    <citation type="journal article" date="2019" name="Int. J. Syst. Evol. Microbiol.">
        <title>The Global Catalogue of Microorganisms (GCM) 10K type strain sequencing project: providing services to taxonomists for standard genome sequencing and annotation.</title>
        <authorList>
            <consortium name="The Broad Institute Genomics Platform"/>
            <consortium name="The Broad Institute Genome Sequencing Center for Infectious Disease"/>
            <person name="Wu L."/>
            <person name="Ma J."/>
        </authorList>
    </citation>
    <scope>NUCLEOTIDE SEQUENCE [LARGE SCALE GENOMIC DNA]</scope>
    <source>
        <strain evidence="3">CECT 7398</strain>
    </source>
</reference>
<dbReference type="Proteomes" id="UP001238540">
    <property type="component" value="Unassembled WGS sequence"/>
</dbReference>
<dbReference type="Gene3D" id="3.40.50.150">
    <property type="entry name" value="Vaccinia Virus protein VP39"/>
    <property type="match status" value="1"/>
</dbReference>
<sequence>MHCLDRLKIYWFHWQKNRLWPGLNHKILGWSSYQEQQMRFSTIGDAAEFRAKSVIDLGCGMGELYDYLTQDQCLASYLGIDQHWPFLQQARQRVGSAHCRFKYGDISKLTLPVADIIVASGSLSYRSTNKNYLSQMITRMHNAANETVIFNLLNSDTFPQQKTLQPYNKRAVYRFCKTISAHVRVIDDYSKSDFTIVLDK</sequence>
<dbReference type="SUPFAM" id="SSF53335">
    <property type="entry name" value="S-adenosyl-L-methionine-dependent methyltransferases"/>
    <property type="match status" value="1"/>
</dbReference>
<gene>
    <name evidence="2" type="ORF">QWZ16_07455</name>
</gene>
<accession>A0ABT8BRU4</accession>
<dbReference type="GO" id="GO:0032259">
    <property type="term" value="P:methylation"/>
    <property type="evidence" value="ECO:0007669"/>
    <property type="project" value="UniProtKB-KW"/>
</dbReference>
<dbReference type="RefSeq" id="WP_076587292.1">
    <property type="nucleotide sequence ID" value="NZ_JABEYA020000002.1"/>
</dbReference>
<dbReference type="GO" id="GO:0008168">
    <property type="term" value="F:methyltransferase activity"/>
    <property type="evidence" value="ECO:0007669"/>
    <property type="project" value="UniProtKB-KW"/>
</dbReference>
<proteinExistence type="predicted"/>
<evidence type="ECO:0000313" key="3">
    <source>
        <dbReference type="Proteomes" id="UP001238540"/>
    </source>
</evidence>
<keyword evidence="2" id="KW-0489">Methyltransferase</keyword>
<dbReference type="EMBL" id="JAUFQC010000001">
    <property type="protein sequence ID" value="MDN3609537.1"/>
    <property type="molecule type" value="Genomic_DNA"/>
</dbReference>
<organism evidence="2 3">
    <name type="scientific">Vibrio ostreicida</name>
    <dbReference type="NCBI Taxonomy" id="526588"/>
    <lineage>
        <taxon>Bacteria</taxon>
        <taxon>Pseudomonadati</taxon>
        <taxon>Pseudomonadota</taxon>
        <taxon>Gammaproteobacteria</taxon>
        <taxon>Vibrionales</taxon>
        <taxon>Vibrionaceae</taxon>
        <taxon>Vibrio</taxon>
    </lineage>
</organism>
<comment type="caution">
    <text evidence="2">The sequence shown here is derived from an EMBL/GenBank/DDBJ whole genome shotgun (WGS) entry which is preliminary data.</text>
</comment>
<dbReference type="InterPro" id="IPR041698">
    <property type="entry name" value="Methyltransf_25"/>
</dbReference>
<dbReference type="CDD" id="cd02440">
    <property type="entry name" value="AdoMet_MTases"/>
    <property type="match status" value="1"/>
</dbReference>